<feature type="chain" id="PRO_5043821046" evidence="2">
    <location>
        <begin position="21"/>
        <end position="147"/>
    </location>
</feature>
<sequence>MNAWRLAGLATVFVFVVASGAPHYPANGGHGVGQSQAGLTEDMKRELMNGGFRSSQESKSEHRPKALPTAVAVLPGLHSPINTEVNGEQELMVNDHTENLRQKREVTGGSPPTRRRTRPPQPDCTGCYSSLNLQSDPGSNSDPEGSE</sequence>
<reference evidence="3" key="1">
    <citation type="journal article" date="2022" name="bioRxiv">
        <title>Sequencing and chromosome-scale assembly of the giantPleurodeles waltlgenome.</title>
        <authorList>
            <person name="Brown T."/>
            <person name="Elewa A."/>
            <person name="Iarovenko S."/>
            <person name="Subramanian E."/>
            <person name="Araus A.J."/>
            <person name="Petzold A."/>
            <person name="Susuki M."/>
            <person name="Suzuki K.-i.T."/>
            <person name="Hayashi T."/>
            <person name="Toyoda A."/>
            <person name="Oliveira C."/>
            <person name="Osipova E."/>
            <person name="Leigh N.D."/>
            <person name="Simon A."/>
            <person name="Yun M.H."/>
        </authorList>
    </citation>
    <scope>NUCLEOTIDE SEQUENCE</scope>
    <source>
        <strain evidence="3">20211129_DDA</strain>
        <tissue evidence="3">Liver</tissue>
    </source>
</reference>
<name>A0AAV7M4N4_PLEWA</name>
<proteinExistence type="predicted"/>
<dbReference type="AlphaFoldDB" id="A0AAV7M4N4"/>
<protein>
    <submittedName>
        <fullName evidence="3">Uncharacterized protein</fullName>
    </submittedName>
</protein>
<evidence type="ECO:0000313" key="3">
    <source>
        <dbReference type="EMBL" id="KAJ1098766.1"/>
    </source>
</evidence>
<dbReference type="EMBL" id="JANPWB010000014">
    <property type="protein sequence ID" value="KAJ1098766.1"/>
    <property type="molecule type" value="Genomic_DNA"/>
</dbReference>
<evidence type="ECO:0000256" key="1">
    <source>
        <dbReference type="SAM" id="MobiDB-lite"/>
    </source>
</evidence>
<feature type="compositionally biased region" description="Polar residues" evidence="1">
    <location>
        <begin position="127"/>
        <end position="147"/>
    </location>
</feature>
<comment type="caution">
    <text evidence="3">The sequence shown here is derived from an EMBL/GenBank/DDBJ whole genome shotgun (WGS) entry which is preliminary data.</text>
</comment>
<feature type="signal peptide" evidence="2">
    <location>
        <begin position="1"/>
        <end position="20"/>
    </location>
</feature>
<organism evidence="3 4">
    <name type="scientific">Pleurodeles waltl</name>
    <name type="common">Iberian ribbed newt</name>
    <dbReference type="NCBI Taxonomy" id="8319"/>
    <lineage>
        <taxon>Eukaryota</taxon>
        <taxon>Metazoa</taxon>
        <taxon>Chordata</taxon>
        <taxon>Craniata</taxon>
        <taxon>Vertebrata</taxon>
        <taxon>Euteleostomi</taxon>
        <taxon>Amphibia</taxon>
        <taxon>Batrachia</taxon>
        <taxon>Caudata</taxon>
        <taxon>Salamandroidea</taxon>
        <taxon>Salamandridae</taxon>
        <taxon>Pleurodelinae</taxon>
        <taxon>Pleurodeles</taxon>
    </lineage>
</organism>
<dbReference type="Proteomes" id="UP001066276">
    <property type="component" value="Chromosome 10"/>
</dbReference>
<gene>
    <name evidence="3" type="ORF">NDU88_003873</name>
</gene>
<evidence type="ECO:0000256" key="2">
    <source>
        <dbReference type="SAM" id="SignalP"/>
    </source>
</evidence>
<evidence type="ECO:0000313" key="4">
    <source>
        <dbReference type="Proteomes" id="UP001066276"/>
    </source>
</evidence>
<feature type="region of interest" description="Disordered" evidence="1">
    <location>
        <begin position="95"/>
        <end position="147"/>
    </location>
</feature>
<keyword evidence="4" id="KW-1185">Reference proteome</keyword>
<accession>A0AAV7M4N4</accession>
<keyword evidence="2" id="KW-0732">Signal</keyword>
<feature type="compositionally biased region" description="Basic and acidic residues" evidence="1">
    <location>
        <begin position="95"/>
        <end position="106"/>
    </location>
</feature>